<dbReference type="KEGG" id="eaj:Q3M24_16485"/>
<organism evidence="1">
    <name type="scientific">Candidatus Electrothrix aestuarii</name>
    <dbReference type="NCBI Taxonomy" id="3062594"/>
    <lineage>
        <taxon>Bacteria</taxon>
        <taxon>Pseudomonadati</taxon>
        <taxon>Thermodesulfobacteriota</taxon>
        <taxon>Desulfobulbia</taxon>
        <taxon>Desulfobulbales</taxon>
        <taxon>Desulfobulbaceae</taxon>
        <taxon>Candidatus Electrothrix</taxon>
    </lineage>
</organism>
<reference evidence="1" key="1">
    <citation type="journal article" date="2024" name="Syst. Appl. Microbiol.">
        <title>First single-strain enrichments of Electrothrix cable bacteria, description of E. aestuarii sp. nov. and E. rattekaaiensis sp. nov., and proposal of a cable bacteria taxonomy following the rules of the SeqCode.</title>
        <authorList>
            <person name="Plum-Jensen L.E."/>
            <person name="Schramm A."/>
            <person name="Marshall I.P.G."/>
        </authorList>
    </citation>
    <scope>NUCLEOTIDE SEQUENCE</scope>
    <source>
        <strain evidence="1">Rat1</strain>
    </source>
</reference>
<dbReference type="AlphaFoldDB" id="A0AAU8LS75"/>
<name>A0AAU8LS75_9BACT</name>
<gene>
    <name evidence="1" type="ORF">Q3M24_16485</name>
</gene>
<evidence type="ECO:0000313" key="1">
    <source>
        <dbReference type="EMBL" id="XCN71888.1"/>
    </source>
</evidence>
<accession>A0AAU8LS75</accession>
<dbReference type="EMBL" id="CP159373">
    <property type="protein sequence ID" value="XCN71888.1"/>
    <property type="molecule type" value="Genomic_DNA"/>
</dbReference>
<reference evidence="1" key="2">
    <citation type="submission" date="2024-06" db="EMBL/GenBank/DDBJ databases">
        <authorList>
            <person name="Plum-Jensen L.E."/>
            <person name="Schramm A."/>
            <person name="Marshall I.P.G."/>
        </authorList>
    </citation>
    <scope>NUCLEOTIDE SEQUENCE</scope>
    <source>
        <strain evidence="1">Rat1</strain>
    </source>
</reference>
<proteinExistence type="predicted"/>
<protein>
    <submittedName>
        <fullName evidence="1">ASCH domain-containing protein</fullName>
    </submittedName>
</protein>
<sequence length="100" mass="11620">MKPAGPKVLHLTLKKQWFDMIASGEKVEEYREVKSYWINRFSGKKYDVVQFRNGYRPDSPSVSFQLLGIRTDFGRPSWGAPESTRVFILDLGEKLNLNPR</sequence>